<dbReference type="SUPFAM" id="SSF140931">
    <property type="entry name" value="Fic-like"/>
    <property type="match status" value="1"/>
</dbReference>
<dbReference type="InterPro" id="IPR036388">
    <property type="entry name" value="WH-like_DNA-bd_sf"/>
</dbReference>
<feature type="domain" description="Fido" evidence="1">
    <location>
        <begin position="124"/>
        <end position="283"/>
    </location>
</feature>
<dbReference type="InterPro" id="IPR025230">
    <property type="entry name" value="DUF4172"/>
</dbReference>
<gene>
    <name evidence="2" type="ORF">D0911_02630</name>
</gene>
<dbReference type="InterPro" id="IPR036597">
    <property type="entry name" value="Fido-like_dom_sf"/>
</dbReference>
<evidence type="ECO:0000313" key="2">
    <source>
        <dbReference type="EMBL" id="RNL67305.1"/>
    </source>
</evidence>
<proteinExistence type="predicted"/>
<reference evidence="2 3" key="1">
    <citation type="submission" date="2018-10" db="EMBL/GenBank/DDBJ databases">
        <title>Draft genome sequence of Zhongshania sp. DSW25-10.</title>
        <authorList>
            <person name="Oh J."/>
        </authorList>
    </citation>
    <scope>NUCLEOTIDE SEQUENCE [LARGE SCALE GENOMIC DNA]</scope>
    <source>
        <strain evidence="2 3">DSW25-10</strain>
    </source>
</reference>
<keyword evidence="3" id="KW-1185">Reference proteome</keyword>
<comment type="caution">
    <text evidence="2">The sequence shown here is derived from an EMBL/GenBank/DDBJ whole genome shotgun (WGS) entry which is preliminary data.</text>
</comment>
<name>A0ABX9W8I0_9GAMM</name>
<dbReference type="Pfam" id="PF13776">
    <property type="entry name" value="DUF4172"/>
    <property type="match status" value="1"/>
</dbReference>
<organism evidence="2 3">
    <name type="scientific">Zhongshania marina</name>
    <dbReference type="NCBI Taxonomy" id="2304603"/>
    <lineage>
        <taxon>Bacteria</taxon>
        <taxon>Pseudomonadati</taxon>
        <taxon>Pseudomonadota</taxon>
        <taxon>Gammaproteobacteria</taxon>
        <taxon>Cellvibrionales</taxon>
        <taxon>Spongiibacteraceae</taxon>
        <taxon>Zhongshania</taxon>
    </lineage>
</organism>
<dbReference type="RefSeq" id="WP_123181510.1">
    <property type="nucleotide sequence ID" value="NZ_RHGB01000002.1"/>
</dbReference>
<dbReference type="Pfam" id="PF02661">
    <property type="entry name" value="Fic"/>
    <property type="match status" value="1"/>
</dbReference>
<accession>A0ABX9W8I0</accession>
<dbReference type="PROSITE" id="PS51459">
    <property type="entry name" value="FIDO"/>
    <property type="match status" value="1"/>
</dbReference>
<dbReference type="InterPro" id="IPR040198">
    <property type="entry name" value="Fido_containing"/>
</dbReference>
<evidence type="ECO:0000259" key="1">
    <source>
        <dbReference type="PROSITE" id="PS51459"/>
    </source>
</evidence>
<dbReference type="Proteomes" id="UP000274695">
    <property type="component" value="Unassembled WGS sequence"/>
</dbReference>
<dbReference type="PANTHER" id="PTHR13504">
    <property type="entry name" value="FIDO DOMAIN-CONTAINING PROTEIN DDB_G0283145"/>
    <property type="match status" value="1"/>
</dbReference>
<dbReference type="Gene3D" id="1.10.10.10">
    <property type="entry name" value="Winged helix-like DNA-binding domain superfamily/Winged helix DNA-binding domain"/>
    <property type="match status" value="1"/>
</dbReference>
<dbReference type="EMBL" id="RHGB01000002">
    <property type="protein sequence ID" value="RNL67305.1"/>
    <property type="molecule type" value="Genomic_DNA"/>
</dbReference>
<dbReference type="InterPro" id="IPR003812">
    <property type="entry name" value="Fido"/>
</dbReference>
<dbReference type="PANTHER" id="PTHR13504:SF33">
    <property type="entry name" value="FIC FAMILY PROTEIN"/>
    <property type="match status" value="1"/>
</dbReference>
<dbReference type="Gene3D" id="1.10.3290.10">
    <property type="entry name" value="Fido-like domain"/>
    <property type="match status" value="1"/>
</dbReference>
<sequence length="395" mass="44332">MQYIWQLSTWQQGTAPAFRWREEALRPQLERVRLQQGRLLGQSESLSTENQAAHLDALVQTALRTSEIEGEKLDAASVRSSVVRHLGLEQAAFVGKATNFVGTPKTEALVKLLIDATSNIHQALSQNTLCQWQAALFPETPELQTLRTPILKGQLRSDAPMQVISGRLDNPTVHFEAPPRQGLEDELQRFTQWFNKPSADVDALLRAAIAHLWLITLHPFDDGNGRVTRAVTDRALAQAESNSIRFYSLSAAIMARRKEYYEQLEQAQKGDLDITPWLQWFLSVLEDAIASGLQRFERVLNKTRFWQQHAQTVLSERQIKVLNRLLDNQGEEFTQGVNASKYQALAKVSKATATRELADLVQKSCLSKLPGGGRSTRYALAIPLTANAIQTNKTQ</sequence>
<protein>
    <submittedName>
        <fullName evidence="2">Fic family protein</fullName>
    </submittedName>
</protein>
<evidence type="ECO:0000313" key="3">
    <source>
        <dbReference type="Proteomes" id="UP000274695"/>
    </source>
</evidence>